<evidence type="ECO:0000256" key="2">
    <source>
        <dbReference type="ARBA" id="ARBA00022679"/>
    </source>
</evidence>
<dbReference type="InterPro" id="IPR018357">
    <property type="entry name" value="Hexapep_transf_CS"/>
</dbReference>
<dbReference type="InterPro" id="IPR001451">
    <property type="entry name" value="Hexapep"/>
</dbReference>
<reference evidence="5" key="1">
    <citation type="submission" date="2024-02" db="EMBL/GenBank/DDBJ databases">
        <title>Sediminibacterium planktonica sp. nov. and Sediminibacterium longus sp. nov., isolated from surface lake and river water.</title>
        <authorList>
            <person name="Watanabe K."/>
            <person name="Takemine S."/>
            <person name="Ishii Y."/>
            <person name="Ogata Y."/>
            <person name="Shindo C."/>
            <person name="Suda W."/>
        </authorList>
    </citation>
    <scope>NUCLEOTIDE SEQUENCE</scope>
    <source>
        <strain evidence="5">KACHI17</strain>
    </source>
</reference>
<dbReference type="CDD" id="cd04647">
    <property type="entry name" value="LbH_MAT_like"/>
    <property type="match status" value="1"/>
</dbReference>
<evidence type="ECO:0000256" key="1">
    <source>
        <dbReference type="ARBA" id="ARBA00007274"/>
    </source>
</evidence>
<dbReference type="SUPFAM" id="SSF51161">
    <property type="entry name" value="Trimeric LpxA-like enzymes"/>
    <property type="match status" value="1"/>
</dbReference>
<dbReference type="PANTHER" id="PTHR23416">
    <property type="entry name" value="SIALIC ACID SYNTHASE-RELATED"/>
    <property type="match status" value="1"/>
</dbReference>
<organism evidence="5">
    <name type="scientific">Sediminibacterium sp. KACHI17</name>
    <dbReference type="NCBI Taxonomy" id="1751071"/>
    <lineage>
        <taxon>Bacteria</taxon>
        <taxon>Pseudomonadati</taxon>
        <taxon>Bacteroidota</taxon>
        <taxon>Chitinophagia</taxon>
        <taxon>Chitinophagales</taxon>
        <taxon>Chitinophagaceae</taxon>
        <taxon>Sediminibacterium</taxon>
    </lineage>
</organism>
<accession>A0AAT9GIG4</accession>
<dbReference type="PROSITE" id="PS00101">
    <property type="entry name" value="HEXAPEP_TRANSFERASES"/>
    <property type="match status" value="1"/>
</dbReference>
<dbReference type="AlphaFoldDB" id="A0AAT9GIG4"/>
<dbReference type="EMBL" id="AP029612">
    <property type="protein sequence ID" value="BFG70368.1"/>
    <property type="molecule type" value="Genomic_DNA"/>
</dbReference>
<protein>
    <recommendedName>
        <fullName evidence="6">Acyltransferase</fullName>
    </recommendedName>
</protein>
<evidence type="ECO:0008006" key="6">
    <source>
        <dbReference type="Google" id="ProtNLM"/>
    </source>
</evidence>
<dbReference type="Pfam" id="PF00132">
    <property type="entry name" value="Hexapep"/>
    <property type="match status" value="1"/>
</dbReference>
<dbReference type="InterPro" id="IPR051159">
    <property type="entry name" value="Hexapeptide_acetyltransf"/>
</dbReference>
<evidence type="ECO:0000313" key="5">
    <source>
        <dbReference type="EMBL" id="BFG70368.1"/>
    </source>
</evidence>
<dbReference type="InterPro" id="IPR011004">
    <property type="entry name" value="Trimer_LpxA-like_sf"/>
</dbReference>
<name>A0AAT9GIG4_9BACT</name>
<comment type="similarity">
    <text evidence="1">Belongs to the transferase hexapeptide repeat family.</text>
</comment>
<keyword evidence="3" id="KW-0677">Repeat</keyword>
<gene>
    <name evidence="5" type="ORF">KACHI17_12490</name>
</gene>
<sequence>MLILEVIKKWVYCKRADRIGPDIPFTHWRLHYRSKMKKLCKEKFRFFADDADFRPGAYAVGCSKIEIGRRVVIRPGCMLFGETVVPMDVSIIIEDDVMLGSGVHIYVNNHKYGSKDIPLIDQGYFPDEAVVLKRGCWIGANSIILPGVTIGVNSIVAAGAVVTKNVPDHVIVAGSPAKIIKEI</sequence>
<keyword evidence="4" id="KW-0012">Acyltransferase</keyword>
<evidence type="ECO:0000256" key="3">
    <source>
        <dbReference type="ARBA" id="ARBA00022737"/>
    </source>
</evidence>
<proteinExistence type="inferred from homology"/>
<dbReference type="Gene3D" id="2.160.10.10">
    <property type="entry name" value="Hexapeptide repeat proteins"/>
    <property type="match status" value="1"/>
</dbReference>
<dbReference type="PANTHER" id="PTHR23416:SF23">
    <property type="entry name" value="ACETYLTRANSFERASE C18B11.09C-RELATED"/>
    <property type="match status" value="1"/>
</dbReference>
<keyword evidence="2" id="KW-0808">Transferase</keyword>
<dbReference type="GO" id="GO:0008374">
    <property type="term" value="F:O-acyltransferase activity"/>
    <property type="evidence" value="ECO:0007669"/>
    <property type="project" value="TreeGrafter"/>
</dbReference>
<evidence type="ECO:0000256" key="4">
    <source>
        <dbReference type="ARBA" id="ARBA00023315"/>
    </source>
</evidence>
<dbReference type="GO" id="GO:0005829">
    <property type="term" value="C:cytosol"/>
    <property type="evidence" value="ECO:0007669"/>
    <property type="project" value="TreeGrafter"/>
</dbReference>